<dbReference type="RefSeq" id="WP_001060997.1">
    <property type="nucleotide sequence ID" value="NZ_NFDQ01000074.1"/>
</dbReference>
<evidence type="ECO:0000256" key="3">
    <source>
        <dbReference type="ARBA" id="ARBA00023163"/>
    </source>
</evidence>
<dbReference type="SMART" id="SM00529">
    <property type="entry name" value="HTH_DTXR"/>
    <property type="match status" value="1"/>
</dbReference>
<dbReference type="PANTHER" id="PTHR42756:SF1">
    <property type="entry name" value="TRANSCRIPTIONAL REPRESSOR OF EMRAB OPERON"/>
    <property type="match status" value="1"/>
</dbReference>
<keyword evidence="3" id="KW-0804">Transcription</keyword>
<evidence type="ECO:0000313" key="5">
    <source>
        <dbReference type="EMBL" id="OTY73180.1"/>
    </source>
</evidence>
<proteinExistence type="predicted"/>
<dbReference type="GO" id="GO:0003677">
    <property type="term" value="F:DNA binding"/>
    <property type="evidence" value="ECO:0007669"/>
    <property type="project" value="UniProtKB-KW"/>
</dbReference>
<feature type="domain" description="HTH marR-type" evidence="4">
    <location>
        <begin position="1"/>
        <end position="136"/>
    </location>
</feature>
<dbReference type="Pfam" id="PF01047">
    <property type="entry name" value="MarR"/>
    <property type="match status" value="1"/>
</dbReference>
<dbReference type="InterPro" id="IPR036388">
    <property type="entry name" value="WH-like_DNA-bd_sf"/>
</dbReference>
<keyword evidence="1" id="KW-0805">Transcription regulation</keyword>
<keyword evidence="2" id="KW-0238">DNA-binding</keyword>
<dbReference type="GO" id="GO:0003700">
    <property type="term" value="F:DNA-binding transcription factor activity"/>
    <property type="evidence" value="ECO:0007669"/>
    <property type="project" value="InterPro"/>
</dbReference>
<dbReference type="SMART" id="SM00347">
    <property type="entry name" value="HTH_MARR"/>
    <property type="match status" value="1"/>
</dbReference>
<dbReference type="Proteomes" id="UP000194911">
    <property type="component" value="Unassembled WGS sequence"/>
</dbReference>
<accession>A0A243CUK2</accession>
<dbReference type="PRINTS" id="PR00598">
    <property type="entry name" value="HTHMARR"/>
</dbReference>
<dbReference type="EMBL" id="NFDQ01000074">
    <property type="protein sequence ID" value="OTY73180.1"/>
    <property type="molecule type" value="Genomic_DNA"/>
</dbReference>
<dbReference type="InterPro" id="IPR036390">
    <property type="entry name" value="WH_DNA-bd_sf"/>
</dbReference>
<name>A0A243CUK2_BACTU</name>
<dbReference type="AlphaFoldDB" id="A0A243CUK2"/>
<dbReference type="PROSITE" id="PS50995">
    <property type="entry name" value="HTH_MARR_2"/>
    <property type="match status" value="1"/>
</dbReference>
<organism evidence="5 6">
    <name type="scientific">Bacillus thuringiensis serovar vazensis</name>
    <dbReference type="NCBI Taxonomy" id="180867"/>
    <lineage>
        <taxon>Bacteria</taxon>
        <taxon>Bacillati</taxon>
        <taxon>Bacillota</taxon>
        <taxon>Bacilli</taxon>
        <taxon>Bacillales</taxon>
        <taxon>Bacillaceae</taxon>
        <taxon>Bacillus</taxon>
        <taxon>Bacillus cereus group</taxon>
    </lineage>
</organism>
<evidence type="ECO:0000313" key="6">
    <source>
        <dbReference type="Proteomes" id="UP000194911"/>
    </source>
</evidence>
<reference evidence="5 6" key="1">
    <citation type="submission" date="2016-10" db="EMBL/GenBank/DDBJ databases">
        <title>Comparative genomics of Bacillus thuringiensis reveals a path to pathogens against multiple invertebrate hosts.</title>
        <authorList>
            <person name="Zheng J."/>
            <person name="Gao Q."/>
            <person name="Liu H."/>
            <person name="Peng D."/>
            <person name="Ruan L."/>
            <person name="Sun M."/>
        </authorList>
    </citation>
    <scope>NUCLEOTIDE SEQUENCE [LARGE SCALE GENOMIC DNA]</scope>
    <source>
        <strain evidence="5">BGSC 4CE1</strain>
    </source>
</reference>
<dbReference type="SUPFAM" id="SSF46785">
    <property type="entry name" value="Winged helix' DNA-binding domain"/>
    <property type="match status" value="1"/>
</dbReference>
<dbReference type="GO" id="GO:0046914">
    <property type="term" value="F:transition metal ion binding"/>
    <property type="evidence" value="ECO:0007669"/>
    <property type="project" value="InterPro"/>
</dbReference>
<evidence type="ECO:0000256" key="1">
    <source>
        <dbReference type="ARBA" id="ARBA00023015"/>
    </source>
</evidence>
<sequence length="145" mass="16844">MNNLDKIQAMVISIGKKMQMELFEQIPVPKLTTSQFYILKIINYYGALRASELAREMNVKPSTITVTINRLIEQGLVNRYHDREDRRAVIIELTKKGESVVEETIIARNEHIAKYLSLLEFQEKENLLQLLEKLRAIICGKPEKE</sequence>
<evidence type="ECO:0000256" key="2">
    <source>
        <dbReference type="ARBA" id="ARBA00023125"/>
    </source>
</evidence>
<comment type="caution">
    <text evidence="5">The sequence shown here is derived from an EMBL/GenBank/DDBJ whole genome shotgun (WGS) entry which is preliminary data.</text>
</comment>
<protein>
    <submittedName>
        <fullName evidence="5">MarR family transcriptional regulator</fullName>
    </submittedName>
</protein>
<dbReference type="InterPro" id="IPR000835">
    <property type="entry name" value="HTH_MarR-typ"/>
</dbReference>
<dbReference type="Gene3D" id="1.10.10.10">
    <property type="entry name" value="Winged helix-like DNA-binding domain superfamily/Winged helix DNA-binding domain"/>
    <property type="match status" value="1"/>
</dbReference>
<evidence type="ECO:0000259" key="4">
    <source>
        <dbReference type="PROSITE" id="PS50995"/>
    </source>
</evidence>
<dbReference type="PANTHER" id="PTHR42756">
    <property type="entry name" value="TRANSCRIPTIONAL REGULATOR, MARR"/>
    <property type="match status" value="1"/>
</dbReference>
<dbReference type="InterPro" id="IPR022689">
    <property type="entry name" value="Iron_dep_repressor"/>
</dbReference>
<gene>
    <name evidence="5" type="ORF">BK749_18005</name>
</gene>